<dbReference type="Pfam" id="PF01734">
    <property type="entry name" value="Patatin"/>
    <property type="match status" value="1"/>
</dbReference>
<feature type="active site" description="Nucleophile" evidence="2">
    <location>
        <position position="32"/>
    </location>
</feature>
<dbReference type="PROSITE" id="PS51635">
    <property type="entry name" value="PNPLA"/>
    <property type="match status" value="1"/>
</dbReference>
<keyword evidence="1 2" id="KW-0443">Lipid metabolism</keyword>
<protein>
    <recommendedName>
        <fullName evidence="3">PNPLA domain-containing protein</fullName>
    </recommendedName>
</protein>
<feature type="short sequence motif" description="DGA/G" evidence="2">
    <location>
        <begin position="151"/>
        <end position="153"/>
    </location>
</feature>
<evidence type="ECO:0000313" key="5">
    <source>
        <dbReference type="Proteomes" id="UP000178348"/>
    </source>
</evidence>
<dbReference type="AlphaFoldDB" id="A0A1G2CGZ3"/>
<evidence type="ECO:0000256" key="1">
    <source>
        <dbReference type="ARBA" id="ARBA00023098"/>
    </source>
</evidence>
<keyword evidence="2" id="KW-0378">Hydrolase</keyword>
<dbReference type="EMBL" id="MHLB01000064">
    <property type="protein sequence ID" value="OGZ00482.1"/>
    <property type="molecule type" value="Genomic_DNA"/>
</dbReference>
<feature type="active site" description="Proton acceptor" evidence="2">
    <location>
        <position position="151"/>
    </location>
</feature>
<feature type="domain" description="PNPLA" evidence="3">
    <location>
        <begin position="1"/>
        <end position="164"/>
    </location>
</feature>
<dbReference type="GO" id="GO:0016042">
    <property type="term" value="P:lipid catabolic process"/>
    <property type="evidence" value="ECO:0007669"/>
    <property type="project" value="UniProtKB-UniRule"/>
</dbReference>
<organism evidence="4 5">
    <name type="scientific">Candidatus Liptonbacteria bacterium RIFCSPLOWO2_01_FULL_53_13</name>
    <dbReference type="NCBI Taxonomy" id="1798651"/>
    <lineage>
        <taxon>Bacteria</taxon>
        <taxon>Candidatus Liptoniibacteriota</taxon>
    </lineage>
</organism>
<accession>A0A1G2CGZ3</accession>
<dbReference type="SUPFAM" id="SSF52151">
    <property type="entry name" value="FabD/lysophospholipase-like"/>
    <property type="match status" value="1"/>
</dbReference>
<comment type="caution">
    <text evidence="2">Lacks conserved residue(s) required for the propagation of feature annotation.</text>
</comment>
<gene>
    <name evidence="4" type="ORF">A2946_00530</name>
</gene>
<reference evidence="4 5" key="1">
    <citation type="journal article" date="2016" name="Nat. Commun.">
        <title>Thousands of microbial genomes shed light on interconnected biogeochemical processes in an aquifer system.</title>
        <authorList>
            <person name="Anantharaman K."/>
            <person name="Brown C.T."/>
            <person name="Hug L.A."/>
            <person name="Sharon I."/>
            <person name="Castelle C.J."/>
            <person name="Probst A.J."/>
            <person name="Thomas B.C."/>
            <person name="Singh A."/>
            <person name="Wilkins M.J."/>
            <person name="Karaoz U."/>
            <person name="Brodie E.L."/>
            <person name="Williams K.H."/>
            <person name="Hubbard S.S."/>
            <person name="Banfield J.F."/>
        </authorList>
    </citation>
    <scope>NUCLEOTIDE SEQUENCE [LARGE SCALE GENOMIC DNA]</scope>
</reference>
<evidence type="ECO:0000313" key="4">
    <source>
        <dbReference type="EMBL" id="OGZ00482.1"/>
    </source>
</evidence>
<sequence>MGGLRGGYDAGVVATLCRELGPDYFDAVFASSVGVFAATFFLANQPDTLESTWRNFVDGRKLVNFWNPLRRREVLDLEYLTGIFQNEISFLDVEKVFKVSASLMYALTEYSSGKTVYRKPDRENLFECMQASAALPFAHRPVSIDNVRYVDGGLSCPLPVHKAIEDGYDEIIAVYNKPEGFYVEKRFRFFHPVASLFLPPSVAGLLTTYERKVREIEELISCNRHVTVIRPKTQIPLRSILDTNKKRIHEAIDMGIIDARDFVRSRGGTGR</sequence>
<name>A0A1G2CGZ3_9BACT</name>
<evidence type="ECO:0000256" key="2">
    <source>
        <dbReference type="PROSITE-ProRule" id="PRU01161"/>
    </source>
</evidence>
<dbReference type="GO" id="GO:0016787">
    <property type="term" value="F:hydrolase activity"/>
    <property type="evidence" value="ECO:0007669"/>
    <property type="project" value="UniProtKB-UniRule"/>
</dbReference>
<comment type="caution">
    <text evidence="4">The sequence shown here is derived from an EMBL/GenBank/DDBJ whole genome shotgun (WGS) entry which is preliminary data.</text>
</comment>
<keyword evidence="2" id="KW-0442">Lipid degradation</keyword>
<dbReference type="Gene3D" id="3.40.1090.10">
    <property type="entry name" value="Cytosolic phospholipase A2 catalytic domain"/>
    <property type="match status" value="1"/>
</dbReference>
<dbReference type="InterPro" id="IPR002641">
    <property type="entry name" value="PNPLA_dom"/>
</dbReference>
<dbReference type="InterPro" id="IPR016035">
    <property type="entry name" value="Acyl_Trfase/lysoPLipase"/>
</dbReference>
<dbReference type="Proteomes" id="UP000178348">
    <property type="component" value="Unassembled WGS sequence"/>
</dbReference>
<proteinExistence type="predicted"/>
<evidence type="ECO:0000259" key="3">
    <source>
        <dbReference type="PROSITE" id="PS51635"/>
    </source>
</evidence>